<reference evidence="2 3" key="1">
    <citation type="submission" date="2018-06" db="EMBL/GenBank/DDBJ databases">
        <authorList>
            <consortium name="Pathogen Informatics"/>
            <person name="Doyle S."/>
        </authorList>
    </citation>
    <scope>NUCLEOTIDE SEQUENCE [LARGE SCALE GENOMIC DNA]</scope>
    <source>
        <strain evidence="2 3">NCTC10764</strain>
    </source>
</reference>
<dbReference type="InterPro" id="IPR008969">
    <property type="entry name" value="CarboxyPept-like_regulatory"/>
</dbReference>
<accession>A0A376K2E8</accession>
<proteinExistence type="predicted"/>
<dbReference type="Pfam" id="PF15976">
    <property type="entry name" value="CooC_C"/>
    <property type="match status" value="1"/>
</dbReference>
<organism evidence="2 3">
    <name type="scientific">Escherichia coli</name>
    <dbReference type="NCBI Taxonomy" id="562"/>
    <lineage>
        <taxon>Bacteria</taxon>
        <taxon>Pseudomonadati</taxon>
        <taxon>Pseudomonadota</taxon>
        <taxon>Gammaproteobacteria</taxon>
        <taxon>Enterobacterales</taxon>
        <taxon>Enterobacteriaceae</taxon>
        <taxon>Escherichia</taxon>
    </lineage>
</organism>
<protein>
    <submittedName>
        <fullName evidence="2">Putative fimbrial outer membrane usher protein</fullName>
    </submittedName>
</protein>
<evidence type="ECO:0000313" key="2">
    <source>
        <dbReference type="EMBL" id="STE76904.1"/>
    </source>
</evidence>
<evidence type="ECO:0000259" key="1">
    <source>
        <dbReference type="Pfam" id="PF15976"/>
    </source>
</evidence>
<gene>
    <name evidence="2" type="ORF">NCTC10764_05497</name>
</gene>
<dbReference type="AlphaFoldDB" id="A0A376K2E8"/>
<dbReference type="EMBL" id="UFZL01000003">
    <property type="protein sequence ID" value="STE76904.1"/>
    <property type="molecule type" value="Genomic_DNA"/>
</dbReference>
<dbReference type="InterPro" id="IPR031917">
    <property type="entry name" value="Pilus_assem_C"/>
</dbReference>
<dbReference type="SUPFAM" id="SSF49464">
    <property type="entry name" value="Carboxypeptidase regulatory domain-like"/>
    <property type="match status" value="1"/>
</dbReference>
<feature type="domain" description="Pilus assembly protein C-terminal" evidence="1">
    <location>
        <begin position="90"/>
        <end position="182"/>
    </location>
</feature>
<sequence length="199" mass="21616">MTANGSVGWQGKNIAASGRTDGNAGVIFDTGLENDGQISAKINGRIFPLNGKRNYLPLSPYGRYEVELQNSKNSLDSYDIVSGRKSHLTLYPGNVAVIEPEVKQMVTVSGRIRAEDGTLLANARINNHIGRTRTDENGEFVMDVDKKYPTIDFRYSGNKTCEVALELNQARGAVWVGDVVCSGLSSWAAVTQTGEENES</sequence>
<evidence type="ECO:0000313" key="3">
    <source>
        <dbReference type="Proteomes" id="UP000255201"/>
    </source>
</evidence>
<dbReference type="Proteomes" id="UP000255201">
    <property type="component" value="Unassembled WGS sequence"/>
</dbReference>
<name>A0A376K2E8_ECOLX</name>